<evidence type="ECO:0000256" key="1">
    <source>
        <dbReference type="ARBA" id="ARBA00010771"/>
    </source>
</evidence>
<dbReference type="GO" id="GO:0005509">
    <property type="term" value="F:calcium ion binding"/>
    <property type="evidence" value="ECO:0007669"/>
    <property type="project" value="InterPro"/>
</dbReference>
<protein>
    <submittedName>
        <fullName evidence="3">Ependymin-like</fullName>
    </submittedName>
</protein>
<dbReference type="GO" id="GO:0005576">
    <property type="term" value="C:extracellular region"/>
    <property type="evidence" value="ECO:0007669"/>
    <property type="project" value="InterPro"/>
</dbReference>
<evidence type="ECO:0000256" key="2">
    <source>
        <dbReference type="SAM" id="SignalP"/>
    </source>
</evidence>
<dbReference type="GO" id="GO:0007160">
    <property type="term" value="P:cell-matrix adhesion"/>
    <property type="evidence" value="ECO:0007669"/>
    <property type="project" value="InterPro"/>
</dbReference>
<dbReference type="PANTHER" id="PTHR10697:SF5">
    <property type="entry name" value="EPENDYMIN-RELATED"/>
    <property type="match status" value="1"/>
</dbReference>
<reference evidence="3 4" key="1">
    <citation type="journal article" date="2014" name="Nat. Genet.">
        <title>Whole-genome sequence of a flatfish provides insights into ZW sex chromosome evolution and adaptation to a benthic lifestyle.</title>
        <authorList>
            <person name="Chen S."/>
            <person name="Zhang G."/>
            <person name="Shao C."/>
            <person name="Huang Q."/>
            <person name="Liu G."/>
            <person name="Zhang P."/>
            <person name="Song W."/>
            <person name="An N."/>
            <person name="Chalopin D."/>
            <person name="Volff J.N."/>
            <person name="Hong Y."/>
            <person name="Li Q."/>
            <person name="Sha Z."/>
            <person name="Zhou H."/>
            <person name="Xie M."/>
            <person name="Yu Q."/>
            <person name="Liu Y."/>
            <person name="Xiang H."/>
            <person name="Wang N."/>
            <person name="Wu K."/>
            <person name="Yang C."/>
            <person name="Zhou Q."/>
            <person name="Liao X."/>
            <person name="Yang L."/>
            <person name="Hu Q."/>
            <person name="Zhang J."/>
            <person name="Meng L."/>
            <person name="Jin L."/>
            <person name="Tian Y."/>
            <person name="Lian J."/>
            <person name="Yang J."/>
            <person name="Miao G."/>
            <person name="Liu S."/>
            <person name="Liang Z."/>
            <person name="Yan F."/>
            <person name="Li Y."/>
            <person name="Sun B."/>
            <person name="Zhang H."/>
            <person name="Zhang J."/>
            <person name="Zhu Y."/>
            <person name="Du M."/>
            <person name="Zhao Y."/>
            <person name="Schartl M."/>
            <person name="Tang Q."/>
            <person name="Wang J."/>
        </authorList>
    </citation>
    <scope>NUCLEOTIDE SEQUENCE</scope>
</reference>
<dbReference type="Proteomes" id="UP000265120">
    <property type="component" value="Chromosome 9"/>
</dbReference>
<dbReference type="GO" id="GO:0005764">
    <property type="term" value="C:lysosome"/>
    <property type="evidence" value="ECO:0007669"/>
    <property type="project" value="TreeGrafter"/>
</dbReference>
<dbReference type="Ensembl" id="ENSCSET00000019565.1">
    <property type="protein sequence ID" value="ENSCSEP00000019327.1"/>
    <property type="gene ID" value="ENSCSEG00000012370.1"/>
</dbReference>
<reference evidence="3" key="3">
    <citation type="submission" date="2025-09" db="UniProtKB">
        <authorList>
            <consortium name="Ensembl"/>
        </authorList>
    </citation>
    <scope>IDENTIFICATION</scope>
</reference>
<dbReference type="InterPro" id="IPR001299">
    <property type="entry name" value="Ependymin"/>
</dbReference>
<dbReference type="Pfam" id="PF00811">
    <property type="entry name" value="Ependymin"/>
    <property type="match status" value="1"/>
</dbReference>
<feature type="chain" id="PRO_5018074572" evidence="2">
    <location>
        <begin position="20"/>
        <end position="223"/>
    </location>
</feature>
<sequence>MNFLGVLTCVSVLLAAASTQAPKHCVSPPLMSGQFTLMAGNGVYLSTGSISSDAFGKRMRVRNNVMVGNQSTGIDELMLFNEEAYYEINWKTISCKKKQLDSSFIPMHVPEDARLMGQVIMGSSSSWGMGVLVNTWYGTLPNNGSYSTVFSEIGCIPMTYSVHYPQTGWITLSTYNWVLGNVNPMDYHPPFFCQKAKLEVSDMPPNFFTVLHSLALQSKKVKH</sequence>
<name>A0A3P8VYE9_CYNSE</name>
<evidence type="ECO:0000313" key="3">
    <source>
        <dbReference type="Ensembl" id="ENSCSEP00000019327.1"/>
    </source>
</evidence>
<dbReference type="SMART" id="SM00026">
    <property type="entry name" value="EPEND"/>
    <property type="match status" value="1"/>
</dbReference>
<dbReference type="PRINTS" id="PR00317">
    <property type="entry name" value="EPENDYMIN"/>
</dbReference>
<dbReference type="GeneTree" id="ENSGT00940000164430"/>
<organism evidence="3 4">
    <name type="scientific">Cynoglossus semilaevis</name>
    <name type="common">Tongue sole</name>
    <dbReference type="NCBI Taxonomy" id="244447"/>
    <lineage>
        <taxon>Eukaryota</taxon>
        <taxon>Metazoa</taxon>
        <taxon>Chordata</taxon>
        <taxon>Craniata</taxon>
        <taxon>Vertebrata</taxon>
        <taxon>Euteleostomi</taxon>
        <taxon>Actinopterygii</taxon>
        <taxon>Neopterygii</taxon>
        <taxon>Teleostei</taxon>
        <taxon>Neoteleostei</taxon>
        <taxon>Acanthomorphata</taxon>
        <taxon>Carangaria</taxon>
        <taxon>Pleuronectiformes</taxon>
        <taxon>Pleuronectoidei</taxon>
        <taxon>Cynoglossidae</taxon>
        <taxon>Cynoglossinae</taxon>
        <taxon>Cynoglossus</taxon>
    </lineage>
</organism>
<comment type="similarity">
    <text evidence="1">Belongs to the ependymin family.</text>
</comment>
<accession>A0A3P8VYE9</accession>
<evidence type="ECO:0000313" key="4">
    <source>
        <dbReference type="Proteomes" id="UP000265120"/>
    </source>
</evidence>
<dbReference type="PANTHER" id="PTHR10697">
    <property type="entry name" value="MAMMALIAN EPENDYMIN-RELATED PROTEIN 1"/>
    <property type="match status" value="1"/>
</dbReference>
<dbReference type="OMA" id="LMGQVFM"/>
<dbReference type="AlphaFoldDB" id="A0A3P8VYE9"/>
<keyword evidence="2" id="KW-0732">Signal</keyword>
<feature type="signal peptide" evidence="2">
    <location>
        <begin position="1"/>
        <end position="19"/>
    </location>
</feature>
<reference evidence="3" key="2">
    <citation type="submission" date="2025-08" db="UniProtKB">
        <authorList>
            <consortium name="Ensembl"/>
        </authorList>
    </citation>
    <scope>IDENTIFICATION</scope>
</reference>
<proteinExistence type="inferred from homology"/>
<dbReference type="InParanoid" id="A0A3P8VYE9"/>
<keyword evidence="4" id="KW-1185">Reference proteome</keyword>